<feature type="transmembrane region" description="Helical" evidence="3">
    <location>
        <begin position="74"/>
        <end position="98"/>
    </location>
</feature>
<evidence type="ECO:0000313" key="6">
    <source>
        <dbReference type="Proteomes" id="UP001497522"/>
    </source>
</evidence>
<keyword evidence="6" id="KW-1185">Reference proteome</keyword>
<accession>A0ABP1A3W6</accession>
<evidence type="ECO:0000256" key="1">
    <source>
        <dbReference type="ARBA" id="ARBA00022967"/>
    </source>
</evidence>
<evidence type="ECO:0000256" key="2">
    <source>
        <dbReference type="ARBA" id="ARBA00023027"/>
    </source>
</evidence>
<keyword evidence="1" id="KW-1278">Translocase</keyword>
<proteinExistence type="predicted"/>
<reference evidence="5 6" key="1">
    <citation type="submission" date="2024-03" db="EMBL/GenBank/DDBJ databases">
        <authorList>
            <consortium name="ELIXIR-Norway"/>
            <consortium name="Elixir Norway"/>
        </authorList>
    </citation>
    <scope>NUCLEOTIDE SEQUENCE [LARGE SCALE GENOMIC DNA]</scope>
</reference>
<dbReference type="EMBL" id="OZ023702">
    <property type="protein sequence ID" value="CAK9857152.1"/>
    <property type="molecule type" value="Genomic_DNA"/>
</dbReference>
<feature type="transmembrane region" description="Helical" evidence="3">
    <location>
        <begin position="43"/>
        <end position="62"/>
    </location>
</feature>
<keyword evidence="3" id="KW-0472">Membrane</keyword>
<name>A0ABP1A3W6_9BRYO</name>
<gene>
    <name evidence="5" type="ORF">CSSPJE1EN2_LOCUS147</name>
</gene>
<keyword evidence="3" id="KW-0812">Transmembrane</keyword>
<evidence type="ECO:0000256" key="3">
    <source>
        <dbReference type="SAM" id="Phobius"/>
    </source>
</evidence>
<evidence type="ECO:0000313" key="5">
    <source>
        <dbReference type="EMBL" id="CAK9857152.1"/>
    </source>
</evidence>
<feature type="transmembrane region" description="Helical" evidence="3">
    <location>
        <begin position="118"/>
        <end position="137"/>
    </location>
</feature>
<keyword evidence="2" id="KW-0520">NAD</keyword>
<feature type="transmembrane region" description="Helical" evidence="3">
    <location>
        <begin position="7"/>
        <end position="31"/>
    </location>
</feature>
<sequence length="155" mass="17616">MKLELDLSFLYGSTILPKRIFIICMIIILILDLISDERDTSSLYFISLATLVCLSLCSYLLSKYTKKDVQSNEIVMKYLLMGGISSFSLAYGLSWLYGLFGEETQFQEVINSFINIKMYNSSGAFIGLICIIVGIGFKLSLIPFHQWTPNVYKIM</sequence>
<dbReference type="Pfam" id="PF00361">
    <property type="entry name" value="Proton_antipo_M"/>
    <property type="match status" value="1"/>
</dbReference>
<organism evidence="5 6">
    <name type="scientific">Sphagnum jensenii</name>
    <dbReference type="NCBI Taxonomy" id="128206"/>
    <lineage>
        <taxon>Eukaryota</taxon>
        <taxon>Viridiplantae</taxon>
        <taxon>Streptophyta</taxon>
        <taxon>Embryophyta</taxon>
        <taxon>Bryophyta</taxon>
        <taxon>Sphagnophytina</taxon>
        <taxon>Sphagnopsida</taxon>
        <taxon>Sphagnales</taxon>
        <taxon>Sphagnaceae</taxon>
        <taxon>Sphagnum</taxon>
    </lineage>
</organism>
<dbReference type="PANTHER" id="PTHR45564:SF1">
    <property type="entry name" value="NAD(P)H-QUINONE OXIDOREDUCTASE SUBUNIT 2"/>
    <property type="match status" value="1"/>
</dbReference>
<keyword evidence="3" id="KW-1133">Transmembrane helix</keyword>
<dbReference type="PANTHER" id="PTHR45564">
    <property type="entry name" value="NAD(P)H-QUINONE OXIDOREDUCTASE SUBUNIT 2 B, CHLOROPLASTIC"/>
    <property type="match status" value="1"/>
</dbReference>
<dbReference type="Proteomes" id="UP001497522">
    <property type="component" value="Chromosome 1"/>
</dbReference>
<evidence type="ECO:0000259" key="4">
    <source>
        <dbReference type="Pfam" id="PF00361"/>
    </source>
</evidence>
<protein>
    <recommendedName>
        <fullName evidence="4">NADH:quinone oxidoreductase/Mrp antiporter transmembrane domain-containing protein</fullName>
    </recommendedName>
</protein>
<feature type="domain" description="NADH:quinone oxidoreductase/Mrp antiporter transmembrane" evidence="4">
    <location>
        <begin position="53"/>
        <end position="152"/>
    </location>
</feature>
<dbReference type="InterPro" id="IPR001750">
    <property type="entry name" value="ND/Mrp_TM"/>
</dbReference>